<organism evidence="1 2">
    <name type="scientific">Pirellulimonas nuda</name>
    <dbReference type="NCBI Taxonomy" id="2528009"/>
    <lineage>
        <taxon>Bacteria</taxon>
        <taxon>Pseudomonadati</taxon>
        <taxon>Planctomycetota</taxon>
        <taxon>Planctomycetia</taxon>
        <taxon>Pirellulales</taxon>
        <taxon>Lacipirellulaceae</taxon>
        <taxon>Pirellulimonas</taxon>
    </lineage>
</organism>
<dbReference type="AlphaFoldDB" id="A0A518D6C4"/>
<dbReference type="EMBL" id="CP036291">
    <property type="protein sequence ID" value="QDU87009.1"/>
    <property type="molecule type" value="Genomic_DNA"/>
</dbReference>
<evidence type="ECO:0000313" key="1">
    <source>
        <dbReference type="EMBL" id="QDU87009.1"/>
    </source>
</evidence>
<name>A0A518D6C4_9BACT</name>
<dbReference type="KEGG" id="pnd:Pla175_03630"/>
<gene>
    <name evidence="1" type="ORF">Pla175_03630</name>
</gene>
<keyword evidence="2" id="KW-1185">Reference proteome</keyword>
<accession>A0A518D6C4</accession>
<proteinExistence type="predicted"/>
<reference evidence="1 2" key="1">
    <citation type="submission" date="2019-02" db="EMBL/GenBank/DDBJ databases">
        <title>Deep-cultivation of Planctomycetes and their phenomic and genomic characterization uncovers novel biology.</title>
        <authorList>
            <person name="Wiegand S."/>
            <person name="Jogler M."/>
            <person name="Boedeker C."/>
            <person name="Pinto D."/>
            <person name="Vollmers J."/>
            <person name="Rivas-Marin E."/>
            <person name="Kohn T."/>
            <person name="Peeters S.H."/>
            <person name="Heuer A."/>
            <person name="Rast P."/>
            <person name="Oberbeckmann S."/>
            <person name="Bunk B."/>
            <person name="Jeske O."/>
            <person name="Meyerdierks A."/>
            <person name="Storesund J.E."/>
            <person name="Kallscheuer N."/>
            <person name="Luecker S."/>
            <person name="Lage O.M."/>
            <person name="Pohl T."/>
            <person name="Merkel B.J."/>
            <person name="Hornburger P."/>
            <person name="Mueller R.-W."/>
            <person name="Bruemmer F."/>
            <person name="Labrenz M."/>
            <person name="Spormann A.M."/>
            <person name="Op den Camp H."/>
            <person name="Overmann J."/>
            <person name="Amann R."/>
            <person name="Jetten M.S.M."/>
            <person name="Mascher T."/>
            <person name="Medema M.H."/>
            <person name="Devos D.P."/>
            <person name="Kaster A.-K."/>
            <person name="Ovreas L."/>
            <person name="Rohde M."/>
            <person name="Galperin M.Y."/>
            <person name="Jogler C."/>
        </authorList>
    </citation>
    <scope>NUCLEOTIDE SEQUENCE [LARGE SCALE GENOMIC DNA]</scope>
    <source>
        <strain evidence="1 2">Pla175</strain>
    </source>
</reference>
<protein>
    <submittedName>
        <fullName evidence="1">Uncharacterized protein</fullName>
    </submittedName>
</protein>
<dbReference type="Proteomes" id="UP000317429">
    <property type="component" value="Chromosome"/>
</dbReference>
<sequence>MTNVQARMTKTQATPNYRLRVLVMQAWSLVILPLRLRERILSYSSFFSIANKCVRLEMNSTLSTTIGVL</sequence>
<evidence type="ECO:0000313" key="2">
    <source>
        <dbReference type="Proteomes" id="UP000317429"/>
    </source>
</evidence>